<gene>
    <name evidence="1" type="ORF">ENX73_00780</name>
</gene>
<organism evidence="1">
    <name type="scientific">Mesoaciditoga lauensis</name>
    <dbReference type="NCBI Taxonomy" id="1495039"/>
    <lineage>
        <taxon>Bacteria</taxon>
        <taxon>Thermotogati</taxon>
        <taxon>Thermotogota</taxon>
        <taxon>Thermotogae</taxon>
        <taxon>Mesoaciditogales</taxon>
        <taxon>Mesoaciditogaceae</taxon>
        <taxon>Mesoaciditoga</taxon>
    </lineage>
</organism>
<protein>
    <submittedName>
        <fullName evidence="1">DUF1015 domain-containing protein</fullName>
    </submittedName>
</protein>
<dbReference type="PIRSF" id="PIRSF033563">
    <property type="entry name" value="UCP033563"/>
    <property type="match status" value="1"/>
</dbReference>
<reference evidence="1" key="1">
    <citation type="journal article" date="2020" name="mSystems">
        <title>Genome- and Community-Level Interaction Insights into Carbon Utilization and Element Cycling Functions of Hydrothermarchaeota in Hydrothermal Sediment.</title>
        <authorList>
            <person name="Zhou Z."/>
            <person name="Liu Y."/>
            <person name="Xu W."/>
            <person name="Pan J."/>
            <person name="Luo Z.H."/>
            <person name="Li M."/>
        </authorList>
    </citation>
    <scope>NUCLEOTIDE SEQUENCE [LARGE SCALE GENOMIC DNA]</scope>
    <source>
        <strain evidence="1">SpSt-966</strain>
    </source>
</reference>
<dbReference type="Pfam" id="PF06245">
    <property type="entry name" value="DUF1015"/>
    <property type="match status" value="1"/>
</dbReference>
<evidence type="ECO:0000313" key="1">
    <source>
        <dbReference type="EMBL" id="HGE74645.1"/>
    </source>
</evidence>
<name>A0A7V3RDJ5_9BACT</name>
<comment type="caution">
    <text evidence="1">The sequence shown here is derived from an EMBL/GenBank/DDBJ whole genome shotgun (WGS) entry which is preliminary data.</text>
</comment>
<dbReference type="AlphaFoldDB" id="A0A7V3RDJ5"/>
<sequence length="404" mass="46245">MYEKGEIIMLVKPFGGLEAKGSEVERINCPPYDVVTLEEAKEFAKDPHSFMRIVRSDSIAKKDEDIYEVAAKELKRFVDEGILIKNQKPVFYIYSQKMGNHIQKGLIATVSSDEYPQKIKRHELTRKEKEDERLKHILATRAHTGQVFLMYRAKNEIKQIINAGMTKLIYDVKTKNPDVQHKIYRIDDGKLIDEIISAFDGVNAFYIADGHHRAAASVRASKEIGGKGEWNYFMATIFPHDELQIMGYHRSIKTLGSMDKDTFIRKMKSNNFSVKCTYDEVPKTAFHKIGMYIGGEWYEIVPLDANDSDPIERLDVQILQKRVFEPILGINDPRVDPNLSFLGGIHGPEELKKDVDSKNNAIAFLMNPTRVEDVMDVADADLIMPPKSTWFEPKLRSGFVLHTF</sequence>
<accession>A0A7V3RDJ5</accession>
<dbReference type="EMBL" id="DTPE01000032">
    <property type="protein sequence ID" value="HGE74645.1"/>
    <property type="molecule type" value="Genomic_DNA"/>
</dbReference>
<dbReference type="InterPro" id="IPR008323">
    <property type="entry name" value="UCP033563"/>
</dbReference>
<dbReference type="PANTHER" id="PTHR36454:SF1">
    <property type="entry name" value="DUF1015 DOMAIN-CONTAINING PROTEIN"/>
    <property type="match status" value="1"/>
</dbReference>
<proteinExistence type="predicted"/>
<dbReference type="PANTHER" id="PTHR36454">
    <property type="entry name" value="LMO2823 PROTEIN"/>
    <property type="match status" value="1"/>
</dbReference>